<organism evidence="1">
    <name type="scientific">Notodromas monacha</name>
    <dbReference type="NCBI Taxonomy" id="399045"/>
    <lineage>
        <taxon>Eukaryota</taxon>
        <taxon>Metazoa</taxon>
        <taxon>Ecdysozoa</taxon>
        <taxon>Arthropoda</taxon>
        <taxon>Crustacea</taxon>
        <taxon>Oligostraca</taxon>
        <taxon>Ostracoda</taxon>
        <taxon>Podocopa</taxon>
        <taxon>Podocopida</taxon>
        <taxon>Cypridocopina</taxon>
        <taxon>Cypridoidea</taxon>
        <taxon>Cyprididae</taxon>
        <taxon>Notodromas</taxon>
    </lineage>
</organism>
<keyword evidence="2" id="KW-1185">Reference proteome</keyword>
<dbReference type="EMBL" id="CAJPEX010001369">
    <property type="protein sequence ID" value="CAG0918965.1"/>
    <property type="molecule type" value="Genomic_DNA"/>
</dbReference>
<name>A0A7R9BRG6_9CRUS</name>
<dbReference type="AlphaFoldDB" id="A0A7R9BRG6"/>
<accession>A0A7R9BRG6</accession>
<dbReference type="Proteomes" id="UP000678499">
    <property type="component" value="Unassembled WGS sequence"/>
</dbReference>
<reference evidence="1" key="1">
    <citation type="submission" date="2020-11" db="EMBL/GenBank/DDBJ databases">
        <authorList>
            <person name="Tran Van P."/>
        </authorList>
    </citation>
    <scope>NUCLEOTIDE SEQUENCE</scope>
</reference>
<protein>
    <submittedName>
        <fullName evidence="1">Uncharacterized protein</fullName>
    </submittedName>
</protein>
<evidence type="ECO:0000313" key="1">
    <source>
        <dbReference type="EMBL" id="CAD7278813.1"/>
    </source>
</evidence>
<sequence>MDRTGLIGEESVHTIPSFADLMNLEGKPNKTPSSEVTEKILQDKRLLGNVGLRFMKREYSISKRFDSFDFIPSRSETFDEEIRLVDVHATLDPLLFCGADDYENLYFYKVELESSGTDNVRNVDIVRAHNPTERRKTEITFLKFVVDNPELVLTASANGFVRGFNLTVGIYEKVCSRFILAP</sequence>
<dbReference type="EMBL" id="OA883406">
    <property type="protein sequence ID" value="CAD7278813.1"/>
    <property type="molecule type" value="Genomic_DNA"/>
</dbReference>
<proteinExistence type="predicted"/>
<evidence type="ECO:0000313" key="2">
    <source>
        <dbReference type="Proteomes" id="UP000678499"/>
    </source>
</evidence>
<gene>
    <name evidence="1" type="ORF">NMOB1V02_LOCUS6509</name>
</gene>